<comment type="caution">
    <text evidence="10">The sequence shown here is derived from an EMBL/GenBank/DDBJ whole genome shotgun (WGS) entry which is preliminary data.</text>
</comment>
<evidence type="ECO:0000256" key="6">
    <source>
        <dbReference type="ARBA" id="ARBA00022989"/>
    </source>
</evidence>
<feature type="transmembrane region" description="Helical" evidence="8">
    <location>
        <begin position="151"/>
        <end position="170"/>
    </location>
</feature>
<dbReference type="CDD" id="cd17320">
    <property type="entry name" value="MFS_MdfA_MDR_like"/>
    <property type="match status" value="1"/>
</dbReference>
<accession>A0A556AZQ9</accession>
<evidence type="ECO:0000256" key="7">
    <source>
        <dbReference type="ARBA" id="ARBA00023136"/>
    </source>
</evidence>
<feature type="domain" description="Major facilitator superfamily (MFS) profile" evidence="9">
    <location>
        <begin position="1"/>
        <end position="382"/>
    </location>
</feature>
<feature type="transmembrane region" description="Helical" evidence="8">
    <location>
        <begin position="90"/>
        <end position="109"/>
    </location>
</feature>
<comment type="similarity">
    <text evidence="2 8">Belongs to the major facilitator superfamily. Bcr/CmlA family.</text>
</comment>
<evidence type="ECO:0000256" key="1">
    <source>
        <dbReference type="ARBA" id="ARBA00004651"/>
    </source>
</evidence>
<dbReference type="OrthoDB" id="9814303at2"/>
<evidence type="ECO:0000313" key="10">
    <source>
        <dbReference type="EMBL" id="TSH98406.1"/>
    </source>
</evidence>
<comment type="subcellular location">
    <subcellularLocation>
        <location evidence="8">Cell inner membrane</location>
        <topology evidence="8">Multi-pass membrane protein</topology>
    </subcellularLocation>
    <subcellularLocation>
        <location evidence="1">Cell membrane</location>
        <topology evidence="1">Multi-pass membrane protein</topology>
    </subcellularLocation>
</comment>
<evidence type="ECO:0000256" key="4">
    <source>
        <dbReference type="ARBA" id="ARBA00022475"/>
    </source>
</evidence>
<proteinExistence type="inferred from homology"/>
<keyword evidence="8" id="KW-0997">Cell inner membrane</keyword>
<dbReference type="GO" id="GO:0005886">
    <property type="term" value="C:plasma membrane"/>
    <property type="evidence" value="ECO:0007669"/>
    <property type="project" value="UniProtKB-SubCell"/>
</dbReference>
<dbReference type="InterPro" id="IPR004812">
    <property type="entry name" value="Efflux_drug-R_Bcr/CmlA"/>
</dbReference>
<evidence type="ECO:0000256" key="5">
    <source>
        <dbReference type="ARBA" id="ARBA00022692"/>
    </source>
</evidence>
<name>A0A556AZQ9_9BURK</name>
<feature type="transmembrane region" description="Helical" evidence="8">
    <location>
        <begin position="296"/>
        <end position="319"/>
    </location>
</feature>
<comment type="caution">
    <text evidence="8">Lacks conserved residue(s) required for the propagation of feature annotation.</text>
</comment>
<evidence type="ECO:0000313" key="11">
    <source>
        <dbReference type="Proteomes" id="UP000318405"/>
    </source>
</evidence>
<dbReference type="SUPFAM" id="SSF103473">
    <property type="entry name" value="MFS general substrate transporter"/>
    <property type="match status" value="1"/>
</dbReference>
<feature type="transmembrane region" description="Helical" evidence="8">
    <location>
        <begin position="270"/>
        <end position="290"/>
    </location>
</feature>
<dbReference type="InterPro" id="IPR036259">
    <property type="entry name" value="MFS_trans_sf"/>
</dbReference>
<keyword evidence="6 8" id="KW-1133">Transmembrane helix</keyword>
<protein>
    <recommendedName>
        <fullName evidence="8">Bcr/CflA family efflux transporter</fullName>
    </recommendedName>
</protein>
<dbReference type="PROSITE" id="PS50850">
    <property type="entry name" value="MFS"/>
    <property type="match status" value="1"/>
</dbReference>
<evidence type="ECO:0000259" key="9">
    <source>
        <dbReference type="PROSITE" id="PS50850"/>
    </source>
</evidence>
<feature type="transmembrane region" description="Helical" evidence="8">
    <location>
        <begin position="331"/>
        <end position="351"/>
    </location>
</feature>
<reference evidence="10 11" key="1">
    <citation type="submission" date="2019-07" db="EMBL/GenBank/DDBJ databases">
        <title>Qingshengfaniella alkalisoli gen. nov., sp. nov., isolated from saline soil.</title>
        <authorList>
            <person name="Xu L."/>
            <person name="Huang X.-X."/>
            <person name="Sun J.-Q."/>
        </authorList>
    </citation>
    <scope>NUCLEOTIDE SEQUENCE [LARGE SCALE GENOMIC DNA]</scope>
    <source>
        <strain evidence="10 11">DSM 27279</strain>
    </source>
</reference>
<feature type="transmembrane region" description="Helical" evidence="8">
    <location>
        <begin position="201"/>
        <end position="219"/>
    </location>
</feature>
<keyword evidence="5 8" id="KW-0812">Transmembrane</keyword>
<dbReference type="FunFam" id="1.20.1720.10:FF:000005">
    <property type="entry name" value="Bcr/CflA family efflux transporter"/>
    <property type="match status" value="1"/>
</dbReference>
<dbReference type="PANTHER" id="PTHR23502">
    <property type="entry name" value="MAJOR FACILITATOR SUPERFAMILY"/>
    <property type="match status" value="1"/>
</dbReference>
<dbReference type="EMBL" id="VLTJ01000005">
    <property type="protein sequence ID" value="TSH98406.1"/>
    <property type="molecule type" value="Genomic_DNA"/>
</dbReference>
<organism evidence="10 11">
    <name type="scientific">Verticiella sediminum</name>
    <dbReference type="NCBI Taxonomy" id="1247510"/>
    <lineage>
        <taxon>Bacteria</taxon>
        <taxon>Pseudomonadati</taxon>
        <taxon>Pseudomonadota</taxon>
        <taxon>Betaproteobacteria</taxon>
        <taxon>Burkholderiales</taxon>
        <taxon>Alcaligenaceae</taxon>
        <taxon>Verticiella</taxon>
    </lineage>
</organism>
<dbReference type="GO" id="GO:1990961">
    <property type="term" value="P:xenobiotic detoxification by transmembrane export across the plasma membrane"/>
    <property type="evidence" value="ECO:0007669"/>
    <property type="project" value="InterPro"/>
</dbReference>
<evidence type="ECO:0000256" key="8">
    <source>
        <dbReference type="RuleBase" id="RU365088"/>
    </source>
</evidence>
<dbReference type="Pfam" id="PF07690">
    <property type="entry name" value="MFS_1"/>
    <property type="match status" value="1"/>
</dbReference>
<keyword evidence="11" id="KW-1185">Reference proteome</keyword>
<dbReference type="Gene3D" id="1.20.1720.10">
    <property type="entry name" value="Multidrug resistance protein D"/>
    <property type="match status" value="1"/>
</dbReference>
<sequence>MGLLTMTGPLAIDMYLPAFPSMTEALAAPPGAVERTLALYLIGMAAGQLLYGPASDRFGRKAPLYVGLALFTMASIGCATASSIETLTVWRVVQALGGSACMVVPRAVIRDHYDTQGAARAMSLLMLVIGVAPVLAPILGAQVLLVASWRAVFGILALIGAGLLVALHFGMRETLPAERRVQVNLRSMFVTYGELLRHRHFLFMALAGGLGMGGLFAYVVGAPRTLIEYFGLSPQMFSLLFALNAIAMTVASQVNARLLTRLHPQRVVRVVLWVLPLVGLTGLALSLAGWLTVPLFVAVIMAYMACQGFVGPNSAALALQGQGGRLGAASAMLGTLQFTSGTVIGLAVSAWDSGNATSLLAIIATAGTLACLSGRYALQESARAAREAAQARSA</sequence>
<dbReference type="NCBIfam" id="TIGR00710">
    <property type="entry name" value="efflux_Bcr_CflA"/>
    <property type="match status" value="1"/>
</dbReference>
<feature type="transmembrane region" description="Helical" evidence="8">
    <location>
        <begin position="239"/>
        <end position="258"/>
    </location>
</feature>
<keyword evidence="4" id="KW-1003">Cell membrane</keyword>
<feature type="transmembrane region" description="Helical" evidence="8">
    <location>
        <begin position="37"/>
        <end position="52"/>
    </location>
</feature>
<dbReference type="InterPro" id="IPR020846">
    <property type="entry name" value="MFS_dom"/>
</dbReference>
<dbReference type="Proteomes" id="UP000318405">
    <property type="component" value="Unassembled WGS sequence"/>
</dbReference>
<feature type="transmembrane region" description="Helical" evidence="8">
    <location>
        <begin position="357"/>
        <end position="378"/>
    </location>
</feature>
<evidence type="ECO:0000256" key="3">
    <source>
        <dbReference type="ARBA" id="ARBA00022448"/>
    </source>
</evidence>
<dbReference type="InterPro" id="IPR011701">
    <property type="entry name" value="MFS"/>
</dbReference>
<dbReference type="PANTHER" id="PTHR23502:SF132">
    <property type="entry name" value="POLYAMINE TRANSPORTER 2-RELATED"/>
    <property type="match status" value="1"/>
</dbReference>
<evidence type="ECO:0000256" key="2">
    <source>
        <dbReference type="ARBA" id="ARBA00006236"/>
    </source>
</evidence>
<feature type="transmembrane region" description="Helical" evidence="8">
    <location>
        <begin position="121"/>
        <end position="145"/>
    </location>
</feature>
<dbReference type="GO" id="GO:0042910">
    <property type="term" value="F:xenobiotic transmembrane transporter activity"/>
    <property type="evidence" value="ECO:0007669"/>
    <property type="project" value="InterPro"/>
</dbReference>
<keyword evidence="7 8" id="KW-0472">Membrane</keyword>
<gene>
    <name evidence="10" type="ORF">FOZ76_03195</name>
</gene>
<keyword evidence="3 8" id="KW-0813">Transport</keyword>
<dbReference type="AlphaFoldDB" id="A0A556AZQ9"/>
<feature type="transmembrane region" description="Helical" evidence="8">
    <location>
        <begin position="64"/>
        <end position="84"/>
    </location>
</feature>